<evidence type="ECO:0000256" key="1">
    <source>
        <dbReference type="SAM" id="Phobius"/>
    </source>
</evidence>
<accession>A0AAE3AGB4</accession>
<feature type="transmembrane region" description="Helical" evidence="1">
    <location>
        <begin position="65"/>
        <end position="89"/>
    </location>
</feature>
<organism evidence="2 3">
    <name type="scientific">Brotocaccenecus cirricatena</name>
    <dbReference type="NCBI Taxonomy" id="3064195"/>
    <lineage>
        <taxon>Bacteria</taxon>
        <taxon>Bacillati</taxon>
        <taxon>Bacillota</taxon>
        <taxon>Clostridia</taxon>
        <taxon>Eubacteriales</taxon>
        <taxon>Oscillospiraceae</taxon>
        <taxon>Brotocaccenecus</taxon>
    </lineage>
</organism>
<dbReference type="AlphaFoldDB" id="A0AAE3AGB4"/>
<dbReference type="EMBL" id="JAJEPW010000027">
    <property type="protein sequence ID" value="MCC2129805.1"/>
    <property type="molecule type" value="Genomic_DNA"/>
</dbReference>
<evidence type="ECO:0000313" key="3">
    <source>
        <dbReference type="Proteomes" id="UP001199319"/>
    </source>
</evidence>
<feature type="transmembrane region" description="Helical" evidence="1">
    <location>
        <begin position="185"/>
        <end position="206"/>
    </location>
</feature>
<dbReference type="Pfam" id="PF05857">
    <property type="entry name" value="TraX"/>
    <property type="match status" value="1"/>
</dbReference>
<feature type="non-terminal residue" evidence="2">
    <location>
        <position position="221"/>
    </location>
</feature>
<feature type="transmembrane region" description="Helical" evidence="1">
    <location>
        <begin position="12"/>
        <end position="29"/>
    </location>
</feature>
<reference evidence="2" key="1">
    <citation type="submission" date="2021-10" db="EMBL/GenBank/DDBJ databases">
        <title>Anaerobic single-cell dispensing facilitates the cultivation of human gut bacteria.</title>
        <authorList>
            <person name="Afrizal A."/>
        </authorList>
    </citation>
    <scope>NUCLEOTIDE SEQUENCE</scope>
    <source>
        <strain evidence="2">CLA-AA-H272</strain>
    </source>
</reference>
<dbReference type="Proteomes" id="UP001199319">
    <property type="component" value="Unassembled WGS sequence"/>
</dbReference>
<dbReference type="InterPro" id="IPR008875">
    <property type="entry name" value="TraX"/>
</dbReference>
<feature type="transmembrane region" description="Helical" evidence="1">
    <location>
        <begin position="120"/>
        <end position="138"/>
    </location>
</feature>
<gene>
    <name evidence="2" type="ORF">LKD37_09785</name>
</gene>
<evidence type="ECO:0000313" key="2">
    <source>
        <dbReference type="EMBL" id="MCC2129805.1"/>
    </source>
</evidence>
<sequence>MGKNRLDLSAFDLKLLAMAAMLADHIGYLFFPQALWMRCVGRLAFPIFAFQVVEGWYRTHDRRRYFLRLALCGLLSEIPFDLAIGGQLIDPGYQNVLWTFCIAAAALWAMEALRRMQIPLPLAALCAGAAGYLLGEALQSDYFGPGVLTVLVFALCRQWHIGRLPELAAMLVINGWLLPSADMTLWGVTLPVELLATAALLPIWLYRGRQGPHLADQGRAA</sequence>
<dbReference type="RefSeq" id="WP_302929042.1">
    <property type="nucleotide sequence ID" value="NZ_JAJEPW010000027.1"/>
</dbReference>
<keyword evidence="1" id="KW-0472">Membrane</keyword>
<name>A0AAE3AGB4_9FIRM</name>
<keyword evidence="3" id="KW-1185">Reference proteome</keyword>
<keyword evidence="1" id="KW-0812">Transmembrane</keyword>
<keyword evidence="1" id="KW-1133">Transmembrane helix</keyword>
<protein>
    <submittedName>
        <fullName evidence="2">Conjugal transfer protein TraX</fullName>
    </submittedName>
</protein>
<proteinExistence type="predicted"/>
<comment type="caution">
    <text evidence="2">The sequence shown here is derived from an EMBL/GenBank/DDBJ whole genome shotgun (WGS) entry which is preliminary data.</text>
</comment>